<keyword evidence="7" id="KW-0012">Acyltransferase</keyword>
<keyword evidence="12" id="KW-1133">Transmembrane helix</keyword>
<dbReference type="InterPro" id="IPR009721">
    <property type="entry name" value="O-acyltransferase_WSD1_C"/>
</dbReference>
<evidence type="ECO:0000256" key="3">
    <source>
        <dbReference type="ARBA" id="ARBA00004771"/>
    </source>
</evidence>
<evidence type="ECO:0000256" key="12">
    <source>
        <dbReference type="SAM" id="Phobius"/>
    </source>
</evidence>
<feature type="domain" description="O-acyltransferase WSD1-like N-terminal" evidence="13">
    <location>
        <begin position="42"/>
        <end position="168"/>
    </location>
</feature>
<keyword evidence="12" id="KW-0472">Membrane</keyword>
<accession>A0A075F4N4</accession>
<dbReference type="PANTHER" id="PTHR31650:SF30">
    <property type="entry name" value="WAX ESTER SYNTHASE_DIACYLGLYCEROL ACYLTRANSFERASE 1"/>
    <property type="match status" value="1"/>
</dbReference>
<feature type="region of interest" description="Disordered" evidence="11">
    <location>
        <begin position="514"/>
        <end position="534"/>
    </location>
</feature>
<sequence>MEKDMEREEPMEPLSPMSHMLSSPNFVIVITFGFKIRCNPSKFVEGINKSLINAPRFSSKMEIDYKRKGEPVWIPVKVRVEDHIIVPDLDYPNIENPDQFVEDYISTIANIPMDMSKPLWEFHLLNVKTSKAESLAIVKIHHSVGDGMSLMSLLLACSRKTSDPDALISSTVATKKLVNSLAWWLVVGFLFLIRVTFTTIVEFFKLILTVCFMQDTKNPVMGNPSDGFQSWKLIHRIISLDDVKFVKDTMNMKVNDVLLGMTQADGSKAEKKEILEKLRVRGAVAINLRPATRIEDLADMMAKGSKCRWGNFIGTIIFPLWVKFENDPLEYIRRAKATMDRKKISLEAFIFYGIIKFTLKLFGGKAVEDFGKRIFGHTSLAFSNVKGPDEEISFFHHPISYIAGSALVGSQALSIHFISYVNKIVINLAVDTTTIPDPHRLCDDMVEALKIIKYAAMQEKRSRGSAFEDMLRSFLDQQVINDGSCKSRWILPLMKPSAMEVKESHTKLVADKALSGRLRTEPQSKTTRDAEGGEGVARVKALSVKISLSSGVKTELHSNINHVSHLVMGYEPKESGGDTDDFKESP</sequence>
<feature type="transmembrane region" description="Helical" evidence="12">
    <location>
        <begin position="181"/>
        <end position="204"/>
    </location>
</feature>
<keyword evidence="12" id="KW-0812">Transmembrane</keyword>
<feature type="domain" description="O-acyltransferase WSD1 C-terminal" evidence="14">
    <location>
        <begin position="309"/>
        <end position="453"/>
    </location>
</feature>
<protein>
    <submittedName>
        <fullName evidence="15">WSD1</fullName>
    </submittedName>
</protein>
<evidence type="ECO:0000256" key="11">
    <source>
        <dbReference type="SAM" id="MobiDB-lite"/>
    </source>
</evidence>
<dbReference type="Gene3D" id="3.30.559.10">
    <property type="entry name" value="Chloramphenicol acetyltransferase-like domain"/>
    <property type="match status" value="1"/>
</dbReference>
<comment type="similarity">
    <text evidence="8">In the N-terminal section; belongs to the long-chain O-acyltransferase family.</text>
</comment>
<dbReference type="InterPro" id="IPR023213">
    <property type="entry name" value="CAT-like_dom_sf"/>
</dbReference>
<keyword evidence="6" id="KW-0256">Endoplasmic reticulum</keyword>
<dbReference type="Pfam" id="PF06974">
    <property type="entry name" value="WS_DGAT_C"/>
    <property type="match status" value="1"/>
</dbReference>
<dbReference type="SUPFAM" id="SSF52777">
    <property type="entry name" value="CoA-dependent acyltransferases"/>
    <property type="match status" value="1"/>
</dbReference>
<dbReference type="Pfam" id="PF03007">
    <property type="entry name" value="WS_DGAT_cat"/>
    <property type="match status" value="1"/>
</dbReference>
<comment type="pathway">
    <text evidence="3">Glycerolipid metabolism; triacylglycerol biosynthesis.</text>
</comment>
<evidence type="ECO:0000313" key="15">
    <source>
        <dbReference type="EMBL" id="AIE57507.1"/>
    </source>
</evidence>
<dbReference type="InterPro" id="IPR045034">
    <property type="entry name" value="O-acyltransferase_WSD1-like"/>
</dbReference>
<comment type="catalytic activity">
    <reaction evidence="9">
        <text>a long chain fatty alcohol + a fatty acyl-CoA = a long-chain alcohol wax ester + CoA</text>
        <dbReference type="Rhea" id="RHEA:38443"/>
        <dbReference type="ChEBI" id="CHEBI:17135"/>
        <dbReference type="ChEBI" id="CHEBI:57287"/>
        <dbReference type="ChEBI" id="CHEBI:77636"/>
        <dbReference type="ChEBI" id="CHEBI:235323"/>
        <dbReference type="EC" id="2.3.1.75"/>
    </reaction>
</comment>
<dbReference type="EMBL" id="KJ461889">
    <property type="protein sequence ID" value="AIE57507.1"/>
    <property type="molecule type" value="Genomic_DNA"/>
</dbReference>
<gene>
    <name evidence="15" type="primary">WSD1</name>
</gene>
<dbReference type="AlphaFoldDB" id="A0A075F4N4"/>
<dbReference type="GO" id="GO:0005886">
    <property type="term" value="C:plasma membrane"/>
    <property type="evidence" value="ECO:0007669"/>
    <property type="project" value="UniProtKB-SubCell"/>
</dbReference>
<dbReference type="GO" id="GO:0019432">
    <property type="term" value="P:triglyceride biosynthetic process"/>
    <property type="evidence" value="ECO:0007669"/>
    <property type="project" value="UniProtKB-UniPathway"/>
</dbReference>
<dbReference type="InterPro" id="IPR004255">
    <property type="entry name" value="O-acyltransferase_WSD1_N"/>
</dbReference>
<evidence type="ECO:0000256" key="9">
    <source>
        <dbReference type="ARBA" id="ARBA00047604"/>
    </source>
</evidence>
<keyword evidence="5" id="KW-0808">Transferase</keyword>
<evidence type="ECO:0000259" key="14">
    <source>
        <dbReference type="Pfam" id="PF06974"/>
    </source>
</evidence>
<evidence type="ECO:0000256" key="1">
    <source>
        <dbReference type="ARBA" id="ARBA00004162"/>
    </source>
</evidence>
<evidence type="ECO:0000256" key="6">
    <source>
        <dbReference type="ARBA" id="ARBA00022824"/>
    </source>
</evidence>
<reference evidence="15" key="1">
    <citation type="journal article" date="2014" name="Plant Cell Rep.">
        <title>Overexpression of Arabidopsis MYB96 confers drought resistance in Camelina sativa via cuticular wax accumulation.</title>
        <authorList>
            <person name="Lee S.B."/>
            <person name="Kim H."/>
            <person name="Kim R.J."/>
            <person name="Suh M.C."/>
        </authorList>
    </citation>
    <scope>NUCLEOTIDE SEQUENCE</scope>
</reference>
<proteinExistence type="inferred from homology"/>
<dbReference type="UniPathway" id="UPA00282"/>
<evidence type="ECO:0000256" key="7">
    <source>
        <dbReference type="ARBA" id="ARBA00023315"/>
    </source>
</evidence>
<comment type="catalytic activity">
    <reaction evidence="10">
        <text>an acyl-CoA + a 1,2-diacyl-sn-glycerol = a triacyl-sn-glycerol + CoA</text>
        <dbReference type="Rhea" id="RHEA:10868"/>
        <dbReference type="ChEBI" id="CHEBI:17815"/>
        <dbReference type="ChEBI" id="CHEBI:57287"/>
        <dbReference type="ChEBI" id="CHEBI:58342"/>
        <dbReference type="ChEBI" id="CHEBI:64615"/>
        <dbReference type="EC" id="2.3.1.20"/>
    </reaction>
</comment>
<evidence type="ECO:0000259" key="13">
    <source>
        <dbReference type="Pfam" id="PF03007"/>
    </source>
</evidence>
<evidence type="ECO:0000256" key="4">
    <source>
        <dbReference type="ARBA" id="ARBA00005189"/>
    </source>
</evidence>
<dbReference type="GO" id="GO:0005789">
    <property type="term" value="C:endoplasmic reticulum membrane"/>
    <property type="evidence" value="ECO:0007669"/>
    <property type="project" value="UniProtKB-SubCell"/>
</dbReference>
<name>A0A075F4N4_CAMSA</name>
<dbReference type="GO" id="GO:0047196">
    <property type="term" value="F:long-chain-alcohol O-fatty-acyltransferase activity"/>
    <property type="evidence" value="ECO:0007669"/>
    <property type="project" value="UniProtKB-EC"/>
</dbReference>
<comment type="pathway">
    <text evidence="4">Lipid metabolism.</text>
</comment>
<feature type="compositionally biased region" description="Basic and acidic residues" evidence="11">
    <location>
        <begin position="518"/>
        <end position="531"/>
    </location>
</feature>
<dbReference type="PANTHER" id="PTHR31650">
    <property type="entry name" value="O-ACYLTRANSFERASE (WSD1-LIKE) FAMILY PROTEIN"/>
    <property type="match status" value="1"/>
</dbReference>
<organism evidence="15">
    <name type="scientific">Camelina sativa</name>
    <name type="common">False flax</name>
    <name type="synonym">Myagrum sativum</name>
    <dbReference type="NCBI Taxonomy" id="90675"/>
    <lineage>
        <taxon>Eukaryota</taxon>
        <taxon>Viridiplantae</taxon>
        <taxon>Streptophyta</taxon>
        <taxon>Embryophyta</taxon>
        <taxon>Tracheophyta</taxon>
        <taxon>Spermatophyta</taxon>
        <taxon>Magnoliopsida</taxon>
        <taxon>eudicotyledons</taxon>
        <taxon>Gunneridae</taxon>
        <taxon>Pentapetalae</taxon>
        <taxon>rosids</taxon>
        <taxon>malvids</taxon>
        <taxon>Brassicales</taxon>
        <taxon>Brassicaceae</taxon>
        <taxon>Camelineae</taxon>
        <taxon>Camelina</taxon>
    </lineage>
</organism>
<evidence type="ECO:0000256" key="8">
    <source>
        <dbReference type="ARBA" id="ARBA00024360"/>
    </source>
</evidence>
<evidence type="ECO:0000256" key="2">
    <source>
        <dbReference type="ARBA" id="ARBA00004586"/>
    </source>
</evidence>
<evidence type="ECO:0000256" key="5">
    <source>
        <dbReference type="ARBA" id="ARBA00022679"/>
    </source>
</evidence>
<dbReference type="GO" id="GO:0004144">
    <property type="term" value="F:diacylglycerol O-acyltransferase activity"/>
    <property type="evidence" value="ECO:0007669"/>
    <property type="project" value="UniProtKB-EC"/>
</dbReference>
<evidence type="ECO:0000256" key="10">
    <source>
        <dbReference type="ARBA" id="ARBA00048109"/>
    </source>
</evidence>
<comment type="subcellular location">
    <subcellularLocation>
        <location evidence="1">Cell membrane</location>
        <topology evidence="1">Single-pass membrane protein</topology>
    </subcellularLocation>
    <subcellularLocation>
        <location evidence="2">Endoplasmic reticulum membrane</location>
    </subcellularLocation>
</comment>